<dbReference type="GeneID" id="26137697"/>
<proteinExistence type="predicted"/>
<dbReference type="RefSeq" id="WP_056934769.1">
    <property type="nucleotide sequence ID" value="NZ_CP013050.1"/>
</dbReference>
<evidence type="ECO:0000313" key="2">
    <source>
        <dbReference type="Proteomes" id="UP000066042"/>
    </source>
</evidence>
<protein>
    <submittedName>
        <fullName evidence="1">Uncharacterized protein</fullName>
    </submittedName>
</protein>
<dbReference type="EMBL" id="CP013050">
    <property type="protein sequence ID" value="ALM76374.1"/>
    <property type="molecule type" value="Genomic_DNA"/>
</dbReference>
<gene>
    <name evidence="1" type="ORF">TBCH5v1_2483</name>
</gene>
<name>A0A0S1XF06_THEBA</name>
<sequence>MKTKYKKIEFEFELPDDVNIEEIRESLKRIILRYLKEEGLSEKELEKVKISIELVEGNEEPES</sequence>
<dbReference type="STRING" id="55802.TBCH5v1_2483"/>
<dbReference type="Proteomes" id="UP000066042">
    <property type="component" value="Chromosome"/>
</dbReference>
<reference evidence="1 2" key="1">
    <citation type="journal article" date="2016" name="Genome Announc.">
        <title>Complete genome sequence of the hyperthermophilic and piezophilic archaeon Thermococcus barophilus Ch5, capable of growth at the expense of hydrogenogenesis from carbon monoxide and formate.</title>
        <authorList>
            <person name="Oger P."/>
            <person name="Sokolova T.G."/>
            <person name="Kozhevnikova D.A."/>
            <person name="Taranov E.A."/>
            <person name="Vannier P."/>
            <person name="Lee H.S."/>
            <person name="Kwon K.K."/>
            <person name="Kang S.G."/>
            <person name="Lee J.H."/>
            <person name="Bonch-Osmolovskaya E.A."/>
            <person name="Lebedinsky A.V."/>
        </authorList>
    </citation>
    <scope>NUCLEOTIDE SEQUENCE [LARGE SCALE GENOMIC DNA]</scope>
    <source>
        <strain evidence="2">Ch5</strain>
    </source>
</reference>
<accession>A0A0S1XF06</accession>
<dbReference type="AlphaFoldDB" id="A0A0S1XF06"/>
<dbReference type="PATRIC" id="fig|55802.8.peg.2469"/>
<evidence type="ECO:0000313" key="1">
    <source>
        <dbReference type="EMBL" id="ALM76374.1"/>
    </source>
</evidence>
<organism evidence="1 2">
    <name type="scientific">Thermococcus barophilus</name>
    <dbReference type="NCBI Taxonomy" id="55802"/>
    <lineage>
        <taxon>Archaea</taxon>
        <taxon>Methanobacteriati</taxon>
        <taxon>Methanobacteriota</taxon>
        <taxon>Thermococci</taxon>
        <taxon>Thermococcales</taxon>
        <taxon>Thermococcaceae</taxon>
        <taxon>Thermococcus</taxon>
    </lineage>
</organism>